<proteinExistence type="predicted"/>
<protein>
    <recommendedName>
        <fullName evidence="4">MAK10-like protein</fullName>
    </recommendedName>
</protein>
<reference evidence="2" key="2">
    <citation type="submission" date="2022-01" db="EMBL/GenBank/DDBJ databases">
        <authorList>
            <person name="Yamashiro T."/>
            <person name="Shiraishi A."/>
            <person name="Satake H."/>
            <person name="Nakayama K."/>
        </authorList>
    </citation>
    <scope>NUCLEOTIDE SEQUENCE</scope>
</reference>
<keyword evidence="3" id="KW-1185">Reference proteome</keyword>
<reference evidence="2" key="1">
    <citation type="journal article" date="2022" name="Int. J. Mol. Sci.">
        <title>Draft Genome of Tanacetum Coccineum: Genomic Comparison of Closely Related Tanacetum-Family Plants.</title>
        <authorList>
            <person name="Yamashiro T."/>
            <person name="Shiraishi A."/>
            <person name="Nakayama K."/>
            <person name="Satake H."/>
        </authorList>
    </citation>
    <scope>NUCLEOTIDE SEQUENCE</scope>
</reference>
<organism evidence="2 3">
    <name type="scientific">Tanacetum coccineum</name>
    <dbReference type="NCBI Taxonomy" id="301880"/>
    <lineage>
        <taxon>Eukaryota</taxon>
        <taxon>Viridiplantae</taxon>
        <taxon>Streptophyta</taxon>
        <taxon>Embryophyta</taxon>
        <taxon>Tracheophyta</taxon>
        <taxon>Spermatophyta</taxon>
        <taxon>Magnoliopsida</taxon>
        <taxon>eudicotyledons</taxon>
        <taxon>Gunneridae</taxon>
        <taxon>Pentapetalae</taxon>
        <taxon>asterids</taxon>
        <taxon>campanulids</taxon>
        <taxon>Asterales</taxon>
        <taxon>Asteraceae</taxon>
        <taxon>Asteroideae</taxon>
        <taxon>Anthemideae</taxon>
        <taxon>Anthemidinae</taxon>
        <taxon>Tanacetum</taxon>
    </lineage>
</organism>
<dbReference type="Proteomes" id="UP001151760">
    <property type="component" value="Unassembled WGS sequence"/>
</dbReference>
<evidence type="ECO:0000313" key="3">
    <source>
        <dbReference type="Proteomes" id="UP001151760"/>
    </source>
</evidence>
<dbReference type="EMBL" id="BQNB010017253">
    <property type="protein sequence ID" value="GJT61041.1"/>
    <property type="molecule type" value="Genomic_DNA"/>
</dbReference>
<comment type="caution">
    <text evidence="2">The sequence shown here is derived from an EMBL/GenBank/DDBJ whole genome shotgun (WGS) entry which is preliminary data.</text>
</comment>
<feature type="region of interest" description="Disordered" evidence="1">
    <location>
        <begin position="190"/>
        <end position="231"/>
    </location>
</feature>
<evidence type="ECO:0008006" key="4">
    <source>
        <dbReference type="Google" id="ProtNLM"/>
    </source>
</evidence>
<accession>A0ABQ5FC94</accession>
<sequence>MFQHHGESLFEAWTHFKNLLQKVHHHGIDLWLQVQIFYDHVNPVTRRTINQSAGGKLRDLNAEESWALLEDLALYNNESWNDPRDFAKTVKAITLPQDVPSTSDRRLIELENQVQRLMEAHLALTQHTQVNKITASCEICSGPHNTQYCMENLEQAFVKYASSRTDEVGGEMTNKIDTVLKAITDQITGTLPSDTVKNPKLGTHPVSTKENEEEERGSPENHPNSPKPPDPSISFIIEKVLKFNSLFESLGLVSPSPNAELVCTKEEDGDEMFIEIIPKDDNSHKEEPKPGIQEVEYFNIFPTRSELAYYKYLMCGLIPLIFLQNPIIIEGNPSNLKIPCNIGHVHIMRRKLNPREDANGGVSNFTGRIKGMHVIIGNFTYIVDFMLVEDISSIIDPRLSQVILGRPFIDISNMTHKPPEGVVRFINETDEVSYKMPHKIEQYNSLSDLEKEHTKSVYLWNEEDKRRGVEYVMRKILGFYKECLDLRPEYLTGIDG</sequence>
<name>A0ABQ5FC94_9ASTR</name>
<evidence type="ECO:0000256" key="1">
    <source>
        <dbReference type="SAM" id="MobiDB-lite"/>
    </source>
</evidence>
<gene>
    <name evidence="2" type="ORF">Tco_1004574</name>
</gene>
<evidence type="ECO:0000313" key="2">
    <source>
        <dbReference type="EMBL" id="GJT61041.1"/>
    </source>
</evidence>